<accession>A0A2N0WD31</accession>
<dbReference type="CDD" id="cd00609">
    <property type="entry name" value="AAT_like"/>
    <property type="match status" value="1"/>
</dbReference>
<dbReference type="PANTHER" id="PTHR46577">
    <property type="entry name" value="HTH-TYPE TRANSCRIPTIONAL REGULATORY PROTEIN GABR"/>
    <property type="match status" value="1"/>
</dbReference>
<dbReference type="Pfam" id="PF00155">
    <property type="entry name" value="Aminotran_1_2"/>
    <property type="match status" value="1"/>
</dbReference>
<dbReference type="InterPro" id="IPR036390">
    <property type="entry name" value="WH_DNA-bd_sf"/>
</dbReference>
<dbReference type="Gene3D" id="3.40.640.10">
    <property type="entry name" value="Type I PLP-dependent aspartate aminotransferase-like (Major domain)"/>
    <property type="match status" value="1"/>
</dbReference>
<dbReference type="InterPro" id="IPR051446">
    <property type="entry name" value="HTH_trans_reg/aminotransferase"/>
</dbReference>
<reference evidence="8 10" key="2">
    <citation type="submission" date="2019-10" db="EMBL/GenBank/DDBJ databases">
        <authorList>
            <person name="Karimi E."/>
        </authorList>
    </citation>
    <scope>NUCLEOTIDE SEQUENCE [LARGE SCALE GENOMIC DNA]</scope>
    <source>
        <strain evidence="8">Acinetobacter sp. 8BE</strain>
    </source>
</reference>
<dbReference type="Proteomes" id="UP000430404">
    <property type="component" value="Unassembled WGS sequence"/>
</dbReference>
<dbReference type="EMBL" id="PISJ01000017">
    <property type="protein sequence ID" value="PKF32427.1"/>
    <property type="molecule type" value="Genomic_DNA"/>
</dbReference>
<reference evidence="7 9" key="1">
    <citation type="submission" date="2017-12" db="EMBL/GenBank/DDBJ databases">
        <title>Draft Genome sequences of multiple microbial strains isolated from spacecraft associated surfaces.</title>
        <authorList>
            <person name="Seuylemezian A."/>
            <person name="Vaishampayan P."/>
            <person name="Venkateswaran K."/>
        </authorList>
    </citation>
    <scope>NUCLEOTIDE SEQUENCE [LARGE SCALE GENOMIC DNA]</scope>
    <source>
        <strain evidence="7 9">2P01AA</strain>
    </source>
</reference>
<dbReference type="RefSeq" id="WP_101236963.1">
    <property type="nucleotide sequence ID" value="NZ_LR732744.1"/>
</dbReference>
<evidence type="ECO:0000313" key="8">
    <source>
        <dbReference type="EMBL" id="VXA54326.1"/>
    </source>
</evidence>
<dbReference type="PRINTS" id="PR00035">
    <property type="entry name" value="HTHGNTR"/>
</dbReference>
<dbReference type="Pfam" id="PF00392">
    <property type="entry name" value="GntR"/>
    <property type="match status" value="1"/>
</dbReference>
<evidence type="ECO:0000256" key="4">
    <source>
        <dbReference type="ARBA" id="ARBA00023125"/>
    </source>
</evidence>
<dbReference type="InterPro" id="IPR015421">
    <property type="entry name" value="PyrdxlP-dep_Trfase_major"/>
</dbReference>
<evidence type="ECO:0000313" key="7">
    <source>
        <dbReference type="EMBL" id="PKF32427.1"/>
    </source>
</evidence>
<keyword evidence="5" id="KW-0804">Transcription</keyword>
<dbReference type="InterPro" id="IPR000524">
    <property type="entry name" value="Tscrpt_reg_HTH_GntR"/>
</dbReference>
<dbReference type="GO" id="GO:0003677">
    <property type="term" value="F:DNA binding"/>
    <property type="evidence" value="ECO:0007669"/>
    <property type="project" value="UniProtKB-KW"/>
</dbReference>
<dbReference type="SMART" id="SM00345">
    <property type="entry name" value="HTH_GNTR"/>
    <property type="match status" value="1"/>
</dbReference>
<dbReference type="AlphaFoldDB" id="A0A2N0WD31"/>
<protein>
    <submittedName>
        <fullName evidence="7">DNA-binding protein</fullName>
    </submittedName>
    <submittedName>
        <fullName evidence="8">Putative transcriptional regulator (GntR family)</fullName>
    </submittedName>
</protein>
<evidence type="ECO:0000313" key="9">
    <source>
        <dbReference type="Proteomes" id="UP000233553"/>
    </source>
</evidence>
<dbReference type="InterPro" id="IPR036388">
    <property type="entry name" value="WH-like_DNA-bd_sf"/>
</dbReference>
<dbReference type="Proteomes" id="UP000233553">
    <property type="component" value="Unassembled WGS sequence"/>
</dbReference>
<evidence type="ECO:0000256" key="2">
    <source>
        <dbReference type="ARBA" id="ARBA00022898"/>
    </source>
</evidence>
<feature type="domain" description="HTH gntR-type" evidence="6">
    <location>
        <begin position="19"/>
        <end position="87"/>
    </location>
</feature>
<evidence type="ECO:0000259" key="6">
    <source>
        <dbReference type="PROSITE" id="PS50949"/>
    </source>
</evidence>
<dbReference type="Gene3D" id="1.10.10.10">
    <property type="entry name" value="Winged helix-like DNA-binding domain superfamily/Winged helix DNA-binding domain"/>
    <property type="match status" value="1"/>
</dbReference>
<dbReference type="EMBL" id="CABWKZ010000007">
    <property type="protein sequence ID" value="VXA54326.1"/>
    <property type="molecule type" value="Genomic_DNA"/>
</dbReference>
<comment type="similarity">
    <text evidence="1">In the C-terminal section; belongs to the class-I pyridoxal-phosphate-dependent aminotransferase family.</text>
</comment>
<evidence type="ECO:0000256" key="3">
    <source>
        <dbReference type="ARBA" id="ARBA00023015"/>
    </source>
</evidence>
<organism evidence="7 9">
    <name type="scientific">Acinetobacter proteolyticus</name>
    <dbReference type="NCBI Taxonomy" id="1776741"/>
    <lineage>
        <taxon>Bacteria</taxon>
        <taxon>Pseudomonadati</taxon>
        <taxon>Pseudomonadota</taxon>
        <taxon>Gammaproteobacteria</taxon>
        <taxon>Moraxellales</taxon>
        <taxon>Moraxellaceae</taxon>
        <taxon>Acinetobacter</taxon>
    </lineage>
</organism>
<accession>A0A653K0T6</accession>
<name>A0A2N0WD31_9GAMM</name>
<evidence type="ECO:0000256" key="5">
    <source>
        <dbReference type="ARBA" id="ARBA00023163"/>
    </source>
</evidence>
<evidence type="ECO:0000256" key="1">
    <source>
        <dbReference type="ARBA" id="ARBA00005384"/>
    </source>
</evidence>
<evidence type="ECO:0000313" key="10">
    <source>
        <dbReference type="Proteomes" id="UP000430404"/>
    </source>
</evidence>
<dbReference type="InterPro" id="IPR004839">
    <property type="entry name" value="Aminotransferase_I/II_large"/>
</dbReference>
<gene>
    <name evidence="8" type="ORF">ACI8B_150014</name>
    <name evidence="7" type="ORF">CW311_14485</name>
</gene>
<dbReference type="GO" id="GO:0003700">
    <property type="term" value="F:DNA-binding transcription factor activity"/>
    <property type="evidence" value="ECO:0007669"/>
    <property type="project" value="InterPro"/>
</dbReference>
<dbReference type="InterPro" id="IPR015424">
    <property type="entry name" value="PyrdxlP-dep_Trfase"/>
</dbReference>
<keyword evidence="4 7" id="KW-0238">DNA-binding</keyword>
<dbReference type="PANTHER" id="PTHR46577:SF1">
    <property type="entry name" value="HTH-TYPE TRANSCRIPTIONAL REGULATORY PROTEIN GABR"/>
    <property type="match status" value="1"/>
</dbReference>
<dbReference type="GO" id="GO:0030170">
    <property type="term" value="F:pyridoxal phosphate binding"/>
    <property type="evidence" value="ECO:0007669"/>
    <property type="project" value="InterPro"/>
</dbReference>
<dbReference type="SUPFAM" id="SSF46785">
    <property type="entry name" value="Winged helix' DNA-binding domain"/>
    <property type="match status" value="1"/>
</dbReference>
<keyword evidence="3" id="KW-0805">Transcription regulation</keyword>
<proteinExistence type="inferred from homology"/>
<dbReference type="CDD" id="cd07377">
    <property type="entry name" value="WHTH_GntR"/>
    <property type="match status" value="1"/>
</dbReference>
<keyword evidence="2" id="KW-0663">Pyridoxal phosphate</keyword>
<dbReference type="SUPFAM" id="SSF53383">
    <property type="entry name" value="PLP-dependent transferases"/>
    <property type="match status" value="1"/>
</dbReference>
<dbReference type="PROSITE" id="PS50949">
    <property type="entry name" value="HTH_GNTR"/>
    <property type="match status" value="1"/>
</dbReference>
<sequence>MRTLLGDYLLQHLQQASEGTLPARVFHCLRDAILEGILAPNTRLPASRDLANELHVSRNTVLNAYEQLRAEGYIQAHTGRGTWVSETLPDSYIQVSTAPSYAAAPEEDTTRTLSHRGASLLEHAAASPYQWGAFVPGAPDVTEFPHAEFNRIKSRLSRQPEIANLIYSNAGGCTELRHALADYLRIARSVNCETDQIIITEGIHQAVDLVSRALCDLNDHVWIENPGYWGAKNILRINGLNIIPMPVDAEGIIPEEHPSTPPRLIFVTPSHQYPLGSHLSLPRRRKLLDLAKQHGSWIIEDDYDSEFRFSGQPYPSLQGLEENPPVIYIGTFSKTIYPALRIGYMVVPKQLVQPLRTISAELYRGGHLLTQRALAEFIREGHYAAHIRRMRLLYSKRRKFLIELIHRYLGDVFVHEFNHDAGLHLVLKLPDHANDVEVSALALSRGVNVRPLSQYYSGVDTPIQSGLLLGFACVQEQDMTFAFSILRQCLIENGIELSPQNRS</sequence>